<evidence type="ECO:0000313" key="3">
    <source>
        <dbReference type="Proteomes" id="UP001596407"/>
    </source>
</evidence>
<dbReference type="Pfam" id="PF18545">
    <property type="entry name" value="HalOD1"/>
    <property type="match status" value="1"/>
</dbReference>
<evidence type="ECO:0000313" key="2">
    <source>
        <dbReference type="EMBL" id="MFC7082537.1"/>
    </source>
</evidence>
<dbReference type="AlphaFoldDB" id="A0ABD5WPW2"/>
<accession>A0ABD5WPW2</accession>
<keyword evidence="3" id="KW-1185">Reference proteome</keyword>
<protein>
    <submittedName>
        <fullName evidence="2">HalOD1 output domain-containing protein</fullName>
    </submittedName>
</protein>
<dbReference type="EMBL" id="JBHSZH010000005">
    <property type="protein sequence ID" value="MFC7082537.1"/>
    <property type="molecule type" value="Genomic_DNA"/>
</dbReference>
<dbReference type="RefSeq" id="WP_382210445.1">
    <property type="nucleotide sequence ID" value="NZ_JBHSZH010000005.1"/>
</dbReference>
<feature type="domain" description="Halobacterial output" evidence="1">
    <location>
        <begin position="2"/>
        <end position="64"/>
    </location>
</feature>
<proteinExistence type="predicted"/>
<name>A0ABD5WPW2_9EURY</name>
<dbReference type="InterPro" id="IPR040624">
    <property type="entry name" value="HalOD1"/>
</dbReference>
<sequence length="69" mass="7167">MAAVAAVSGIDPAEMDPLAEVIDPDALDALFDARHDGTPRADGTTRFSFFDYGVVVTGSGRISILDATP</sequence>
<reference evidence="2 3" key="1">
    <citation type="journal article" date="2019" name="Int. J. Syst. Evol. Microbiol.">
        <title>The Global Catalogue of Microorganisms (GCM) 10K type strain sequencing project: providing services to taxonomists for standard genome sequencing and annotation.</title>
        <authorList>
            <consortium name="The Broad Institute Genomics Platform"/>
            <consortium name="The Broad Institute Genome Sequencing Center for Infectious Disease"/>
            <person name="Wu L."/>
            <person name="Ma J."/>
        </authorList>
    </citation>
    <scope>NUCLEOTIDE SEQUENCE [LARGE SCALE GENOMIC DNA]</scope>
    <source>
        <strain evidence="2 3">DT72</strain>
    </source>
</reference>
<gene>
    <name evidence="2" type="ORF">ACFQJ6_23135</name>
</gene>
<evidence type="ECO:0000259" key="1">
    <source>
        <dbReference type="Pfam" id="PF18545"/>
    </source>
</evidence>
<organism evidence="2 3">
    <name type="scientific">Halorussus caseinilyticus</name>
    <dbReference type="NCBI Taxonomy" id="3034025"/>
    <lineage>
        <taxon>Archaea</taxon>
        <taxon>Methanobacteriati</taxon>
        <taxon>Methanobacteriota</taxon>
        <taxon>Stenosarchaea group</taxon>
        <taxon>Halobacteria</taxon>
        <taxon>Halobacteriales</taxon>
        <taxon>Haladaptataceae</taxon>
        <taxon>Halorussus</taxon>
    </lineage>
</organism>
<dbReference type="Proteomes" id="UP001596407">
    <property type="component" value="Unassembled WGS sequence"/>
</dbReference>
<comment type="caution">
    <text evidence="2">The sequence shown here is derived from an EMBL/GenBank/DDBJ whole genome shotgun (WGS) entry which is preliminary data.</text>
</comment>